<protein>
    <recommendedName>
        <fullName evidence="2">OBP47-like domain-containing protein</fullName>
    </recommendedName>
</protein>
<organism evidence="3 4">
    <name type="scientific">Polypedilum vanderplanki</name>
    <name type="common">Sleeping chironomid midge</name>
    <dbReference type="NCBI Taxonomy" id="319348"/>
    <lineage>
        <taxon>Eukaryota</taxon>
        <taxon>Metazoa</taxon>
        <taxon>Ecdysozoa</taxon>
        <taxon>Arthropoda</taxon>
        <taxon>Hexapoda</taxon>
        <taxon>Insecta</taxon>
        <taxon>Pterygota</taxon>
        <taxon>Neoptera</taxon>
        <taxon>Endopterygota</taxon>
        <taxon>Diptera</taxon>
        <taxon>Nematocera</taxon>
        <taxon>Chironomoidea</taxon>
        <taxon>Chironomidae</taxon>
        <taxon>Chironominae</taxon>
        <taxon>Polypedilum</taxon>
        <taxon>Polypedilum</taxon>
    </lineage>
</organism>
<sequence length="220" mass="25067">MKTFFLVALLVLFKINLSYATTTGRSCREVVYMKPHPIDCCTYPTFHEHEDLRSKCDKECKKNHDSNDYCARVCELTDYEIYIDGKIKLDNIKNLFVNGKSQNGEEVKQTKGQLDDTWTKILEESIKTCATDKEIKNDDEIPSSKISGLVLELLNCIRRHNFVACPDFNSSKECSELKDAVATCNKNSENFLFGVFHEQRKQDQAQGGQMAISGRSKSGR</sequence>
<feature type="signal peptide" evidence="1">
    <location>
        <begin position="1"/>
        <end position="20"/>
    </location>
</feature>
<proteinExistence type="predicted"/>
<dbReference type="EMBL" id="JADBJN010000004">
    <property type="protein sequence ID" value="KAG5666373.1"/>
    <property type="molecule type" value="Genomic_DNA"/>
</dbReference>
<name>A0A9J6B9K1_POLVA</name>
<accession>A0A9J6B9K1</accession>
<evidence type="ECO:0000256" key="1">
    <source>
        <dbReference type="SAM" id="SignalP"/>
    </source>
</evidence>
<dbReference type="Pfam" id="PF22651">
    <property type="entry name" value="OBP47_like"/>
    <property type="match status" value="1"/>
</dbReference>
<reference evidence="3" key="1">
    <citation type="submission" date="2021-03" db="EMBL/GenBank/DDBJ databases">
        <title>Chromosome level genome of the anhydrobiotic midge Polypedilum vanderplanki.</title>
        <authorList>
            <person name="Yoshida Y."/>
            <person name="Kikawada T."/>
            <person name="Gusev O."/>
        </authorList>
    </citation>
    <scope>NUCLEOTIDE SEQUENCE</scope>
    <source>
        <strain evidence="3">NIAS01</strain>
        <tissue evidence="3">Whole body or cell culture</tissue>
    </source>
</reference>
<gene>
    <name evidence="3" type="ORF">PVAND_014404</name>
</gene>
<dbReference type="OrthoDB" id="10457607at2759"/>
<evidence type="ECO:0000313" key="4">
    <source>
        <dbReference type="Proteomes" id="UP001107558"/>
    </source>
</evidence>
<feature type="domain" description="OBP47-like" evidence="2">
    <location>
        <begin position="54"/>
        <end position="179"/>
    </location>
</feature>
<feature type="chain" id="PRO_5039900752" description="OBP47-like domain-containing protein" evidence="1">
    <location>
        <begin position="21"/>
        <end position="220"/>
    </location>
</feature>
<evidence type="ECO:0000259" key="2">
    <source>
        <dbReference type="Pfam" id="PF22651"/>
    </source>
</evidence>
<comment type="caution">
    <text evidence="3">The sequence shown here is derived from an EMBL/GenBank/DDBJ whole genome shotgun (WGS) entry which is preliminary data.</text>
</comment>
<dbReference type="Proteomes" id="UP001107558">
    <property type="component" value="Chromosome 4"/>
</dbReference>
<keyword evidence="1" id="KW-0732">Signal</keyword>
<dbReference type="Gene3D" id="1.10.238.270">
    <property type="match status" value="1"/>
</dbReference>
<keyword evidence="4" id="KW-1185">Reference proteome</keyword>
<dbReference type="InterPro" id="IPR054577">
    <property type="entry name" value="OBP47-like_dom"/>
</dbReference>
<evidence type="ECO:0000313" key="3">
    <source>
        <dbReference type="EMBL" id="KAG5666373.1"/>
    </source>
</evidence>
<dbReference type="AlphaFoldDB" id="A0A9J6B9K1"/>